<keyword evidence="5 8" id="KW-0812">Transmembrane</keyword>
<dbReference type="Pfam" id="PF02028">
    <property type="entry name" value="BCCT"/>
    <property type="match status" value="1"/>
</dbReference>
<comment type="subcellular location">
    <subcellularLocation>
        <location evidence="1">Cell membrane</location>
        <topology evidence="1">Multi-pass membrane protein</topology>
    </subcellularLocation>
</comment>
<evidence type="ECO:0000256" key="2">
    <source>
        <dbReference type="ARBA" id="ARBA00005658"/>
    </source>
</evidence>
<evidence type="ECO:0000256" key="3">
    <source>
        <dbReference type="ARBA" id="ARBA00022448"/>
    </source>
</evidence>
<keyword evidence="3" id="KW-0813">Transport</keyword>
<evidence type="ECO:0000256" key="4">
    <source>
        <dbReference type="ARBA" id="ARBA00022475"/>
    </source>
</evidence>
<evidence type="ECO:0000256" key="6">
    <source>
        <dbReference type="ARBA" id="ARBA00022989"/>
    </source>
</evidence>
<evidence type="ECO:0000313" key="9">
    <source>
        <dbReference type="EMBL" id="AXF56720.1"/>
    </source>
</evidence>
<feature type="transmembrane region" description="Helical" evidence="8">
    <location>
        <begin position="409"/>
        <end position="433"/>
    </location>
</feature>
<dbReference type="KEGG" id="rue:DT065_12340"/>
<dbReference type="EMBL" id="CP031092">
    <property type="protein sequence ID" value="AXF56720.1"/>
    <property type="molecule type" value="Genomic_DNA"/>
</dbReference>
<feature type="transmembrane region" description="Helical" evidence="8">
    <location>
        <begin position="321"/>
        <end position="339"/>
    </location>
</feature>
<keyword evidence="7 8" id="KW-0472">Membrane</keyword>
<sequence>MKGVNNVKNLNLDHKILWPVLVILLLVLVPIGINPSAAENIVGTTLDFITSNFGWLYLLFPFAILVFFIWILFGRLGRTKLGDPDDKPEFSTFSWFAMIFTTGIAAEIMYESIMEPLHFFNGPPFGIEPETLSAAEWAIPYSFFHWGILTWAIYALPSIPIAYALYIKKIPYLKLSAVCRPILGKHSDGIVGKIIDIITIVGLIGVVGTSIGLVAPMVARFIGELFNIPVTFGLLVIVIALWVIIFGTSVYVGLNKGIKRLSNFNIILVIVITAFVFIAGPTIFMLDNSIHSLGTMLSNFFQMGLNLDPIRNEGFPQTWTVFYWAWWIGYAALIGLFTARVSKGRTIRQMILAQCLLGPVGCWVFFSVYGNYGLHLQLFESIPLTSILVEEGATDAVVAVMNSLPFSTIIIALLIVVYLIFSATTFDAASFILASMSSKKLDNMGQPPRIQRLFWAFVLGLVGIFILYIGGLEAVQLASVVVGVPMILVFALVTISFIKTVREDFGKNKSTYTKGNQIADQEEDIYVEKGRNINK</sequence>
<feature type="transmembrane region" description="Helical" evidence="8">
    <location>
        <begin position="477"/>
        <end position="498"/>
    </location>
</feature>
<accession>A0A345C0I9</accession>
<gene>
    <name evidence="9" type="ORF">DT065_12340</name>
</gene>
<evidence type="ECO:0000256" key="8">
    <source>
        <dbReference type="SAM" id="Phobius"/>
    </source>
</evidence>
<keyword evidence="6 8" id="KW-1133">Transmembrane helix</keyword>
<keyword evidence="4" id="KW-1003">Cell membrane</keyword>
<feature type="transmembrane region" description="Helical" evidence="8">
    <location>
        <begin position="230"/>
        <end position="254"/>
    </location>
</feature>
<proteinExistence type="inferred from homology"/>
<feature type="transmembrane region" description="Helical" evidence="8">
    <location>
        <begin position="143"/>
        <end position="166"/>
    </location>
</feature>
<evidence type="ECO:0000256" key="7">
    <source>
        <dbReference type="ARBA" id="ARBA00023136"/>
    </source>
</evidence>
<reference evidence="9 10" key="1">
    <citation type="journal article" date="2018" name="J. Microbiol.">
        <title>Salicibibacter kimchii gen. nov., sp. nov., a moderately halophilic and alkalitolerant bacterium in the family Bacillaceae, isolated from kimchi.</title>
        <authorList>
            <person name="Jang J.Y."/>
            <person name="Oh Y.J."/>
            <person name="Lim S.K."/>
            <person name="Park H.K."/>
            <person name="Lee C."/>
            <person name="Kim J.Y."/>
            <person name="Lee M.A."/>
            <person name="Choi H.J."/>
        </authorList>
    </citation>
    <scope>NUCLEOTIDE SEQUENCE [LARGE SCALE GENOMIC DNA]</scope>
    <source>
        <strain evidence="9 10">NKC1-1</strain>
    </source>
</reference>
<dbReference type="PANTHER" id="PTHR30047:SF7">
    <property type="entry name" value="HIGH-AFFINITY CHOLINE TRANSPORT PROTEIN"/>
    <property type="match status" value="1"/>
</dbReference>
<protein>
    <submittedName>
        <fullName evidence="9">BCCT family transporter</fullName>
    </submittedName>
</protein>
<dbReference type="GO" id="GO:0022857">
    <property type="term" value="F:transmembrane transporter activity"/>
    <property type="evidence" value="ECO:0007669"/>
    <property type="project" value="InterPro"/>
</dbReference>
<feature type="transmembrane region" description="Helical" evidence="8">
    <location>
        <begin position="351"/>
        <end position="369"/>
    </location>
</feature>
<feature type="transmembrane region" description="Helical" evidence="8">
    <location>
        <begin position="194"/>
        <end position="218"/>
    </location>
</feature>
<evidence type="ECO:0000256" key="1">
    <source>
        <dbReference type="ARBA" id="ARBA00004651"/>
    </source>
</evidence>
<evidence type="ECO:0000313" key="10">
    <source>
        <dbReference type="Proteomes" id="UP000252100"/>
    </source>
</evidence>
<evidence type="ECO:0000256" key="5">
    <source>
        <dbReference type="ARBA" id="ARBA00022692"/>
    </source>
</evidence>
<feature type="transmembrane region" description="Helical" evidence="8">
    <location>
        <begin position="266"/>
        <end position="286"/>
    </location>
</feature>
<organism evidence="9 10">
    <name type="scientific">Salicibibacter kimchii</name>
    <dbReference type="NCBI Taxonomy" id="2099786"/>
    <lineage>
        <taxon>Bacteria</taxon>
        <taxon>Bacillati</taxon>
        <taxon>Bacillota</taxon>
        <taxon>Bacilli</taxon>
        <taxon>Bacillales</taxon>
        <taxon>Bacillaceae</taxon>
        <taxon>Salicibibacter</taxon>
    </lineage>
</organism>
<name>A0A345C0I9_9BACI</name>
<dbReference type="InterPro" id="IPR000060">
    <property type="entry name" value="BCCT_transptr"/>
</dbReference>
<dbReference type="GO" id="GO:0005886">
    <property type="term" value="C:plasma membrane"/>
    <property type="evidence" value="ECO:0007669"/>
    <property type="project" value="UniProtKB-SubCell"/>
</dbReference>
<dbReference type="PANTHER" id="PTHR30047">
    <property type="entry name" value="HIGH-AFFINITY CHOLINE TRANSPORT PROTEIN-RELATED"/>
    <property type="match status" value="1"/>
</dbReference>
<feature type="transmembrane region" description="Helical" evidence="8">
    <location>
        <begin position="93"/>
        <end position="110"/>
    </location>
</feature>
<keyword evidence="10" id="KW-1185">Reference proteome</keyword>
<feature type="transmembrane region" description="Helical" evidence="8">
    <location>
        <begin position="53"/>
        <end position="73"/>
    </location>
</feature>
<feature type="transmembrane region" description="Helical" evidence="8">
    <location>
        <begin position="453"/>
        <end position="471"/>
    </location>
</feature>
<dbReference type="AlphaFoldDB" id="A0A345C0I9"/>
<feature type="transmembrane region" description="Helical" evidence="8">
    <location>
        <begin position="16"/>
        <end position="33"/>
    </location>
</feature>
<dbReference type="Proteomes" id="UP000252100">
    <property type="component" value="Chromosome"/>
</dbReference>
<dbReference type="NCBIfam" id="TIGR00842">
    <property type="entry name" value="bcct"/>
    <property type="match status" value="1"/>
</dbReference>
<comment type="similarity">
    <text evidence="2">Belongs to the BCCT transporter (TC 2.A.15) family.</text>
</comment>